<dbReference type="InterPro" id="IPR016181">
    <property type="entry name" value="Acyl_CoA_acyltransferase"/>
</dbReference>
<organism evidence="2 3">
    <name type="scientific">Lacimicrobium alkaliphilum</name>
    <dbReference type="NCBI Taxonomy" id="1526571"/>
    <lineage>
        <taxon>Bacteria</taxon>
        <taxon>Pseudomonadati</taxon>
        <taxon>Pseudomonadota</taxon>
        <taxon>Gammaproteobacteria</taxon>
        <taxon>Alteromonadales</taxon>
        <taxon>Alteromonadaceae</taxon>
        <taxon>Lacimicrobium</taxon>
    </lineage>
</organism>
<dbReference type="EMBL" id="BMGJ01000008">
    <property type="protein sequence ID" value="GGD67046.1"/>
    <property type="molecule type" value="Genomic_DNA"/>
</dbReference>
<comment type="caution">
    <text evidence="2">The sequence shown here is derived from an EMBL/GenBank/DDBJ whole genome shotgun (WGS) entry which is preliminary data.</text>
</comment>
<dbReference type="RefSeq" id="WP_099034940.1">
    <property type="nucleotide sequence ID" value="NZ_BMGJ01000008.1"/>
</dbReference>
<dbReference type="SUPFAM" id="SSF55729">
    <property type="entry name" value="Acyl-CoA N-acyltransferases (Nat)"/>
    <property type="match status" value="1"/>
</dbReference>
<gene>
    <name evidence="2" type="ORF">GCM10011357_22800</name>
</gene>
<evidence type="ECO:0000259" key="1">
    <source>
        <dbReference type="PROSITE" id="PS51186"/>
    </source>
</evidence>
<dbReference type="Proteomes" id="UP000614272">
    <property type="component" value="Unassembled WGS sequence"/>
</dbReference>
<reference evidence="3" key="1">
    <citation type="journal article" date="2019" name="Int. J. Syst. Evol. Microbiol.">
        <title>The Global Catalogue of Microorganisms (GCM) 10K type strain sequencing project: providing services to taxonomists for standard genome sequencing and annotation.</title>
        <authorList>
            <consortium name="The Broad Institute Genomics Platform"/>
            <consortium name="The Broad Institute Genome Sequencing Center for Infectious Disease"/>
            <person name="Wu L."/>
            <person name="Ma J."/>
        </authorList>
    </citation>
    <scope>NUCLEOTIDE SEQUENCE [LARGE SCALE GENOMIC DNA]</scope>
    <source>
        <strain evidence="3">CGMCC 1.12923</strain>
    </source>
</reference>
<protein>
    <submittedName>
        <fullName evidence="2">Acetyltransferase</fullName>
    </submittedName>
</protein>
<dbReference type="CDD" id="cd04301">
    <property type="entry name" value="NAT_SF"/>
    <property type="match status" value="1"/>
</dbReference>
<proteinExistence type="predicted"/>
<evidence type="ECO:0000313" key="2">
    <source>
        <dbReference type="EMBL" id="GGD67046.1"/>
    </source>
</evidence>
<dbReference type="InterPro" id="IPR000182">
    <property type="entry name" value="GNAT_dom"/>
</dbReference>
<dbReference type="Pfam" id="PF13673">
    <property type="entry name" value="Acetyltransf_10"/>
    <property type="match status" value="1"/>
</dbReference>
<dbReference type="PROSITE" id="PS51186">
    <property type="entry name" value="GNAT"/>
    <property type="match status" value="1"/>
</dbReference>
<feature type="domain" description="N-acetyltransferase" evidence="1">
    <location>
        <begin position="8"/>
        <end position="149"/>
    </location>
</feature>
<dbReference type="Gene3D" id="3.40.630.30">
    <property type="match status" value="1"/>
</dbReference>
<name>A0ABQ1RDU0_9ALTE</name>
<accession>A0ABQ1RDU0</accession>
<evidence type="ECO:0000313" key="3">
    <source>
        <dbReference type="Proteomes" id="UP000614272"/>
    </source>
</evidence>
<sequence length="154" mass="18196">MDLHIHWCNFEQLDNLRLQSIWALRQQVFIIEQQSIYADIDGVDQRAWHLLLEQNNQLVGYARLLDDSIHDCYRFQRIVLSEQARGQGLGRILMEQLIEKARGAGQYKSLRLSAQVHLQNFYRQWKFVPQGAEYDDGGIMHIDMQRLQNQELGQ</sequence>
<keyword evidence="3" id="KW-1185">Reference proteome</keyword>